<evidence type="ECO:0000259" key="1">
    <source>
        <dbReference type="Pfam" id="PF24218"/>
    </source>
</evidence>
<gene>
    <name evidence="2" type="ORF">ACFOZ7_22325</name>
</gene>
<protein>
    <recommendedName>
        <fullName evidence="1">DUF7437 domain-containing protein</fullName>
    </recommendedName>
</protein>
<dbReference type="RefSeq" id="WP_246973187.1">
    <property type="nucleotide sequence ID" value="NZ_JBHSDJ010000133.1"/>
</dbReference>
<dbReference type="Pfam" id="PF24218">
    <property type="entry name" value="DUF7437"/>
    <property type="match status" value="1"/>
</dbReference>
<dbReference type="Proteomes" id="UP001595821">
    <property type="component" value="Unassembled WGS sequence"/>
</dbReference>
<dbReference type="AlphaFoldDB" id="A0ABD5P5N7"/>
<feature type="domain" description="DUF7437" evidence="1">
    <location>
        <begin position="23"/>
        <end position="86"/>
    </location>
</feature>
<name>A0ABD5P5N7_9EURY</name>
<evidence type="ECO:0000313" key="2">
    <source>
        <dbReference type="EMBL" id="MFC4249634.1"/>
    </source>
</evidence>
<reference evidence="2 3" key="1">
    <citation type="journal article" date="2014" name="Int. J. Syst. Evol. Microbiol.">
        <title>Complete genome sequence of Corynebacterium casei LMG S-19264T (=DSM 44701T), isolated from a smear-ripened cheese.</title>
        <authorList>
            <consortium name="US DOE Joint Genome Institute (JGI-PGF)"/>
            <person name="Walter F."/>
            <person name="Albersmeier A."/>
            <person name="Kalinowski J."/>
            <person name="Ruckert C."/>
        </authorList>
    </citation>
    <scope>NUCLEOTIDE SEQUENCE [LARGE SCALE GENOMIC DNA]</scope>
    <source>
        <strain evidence="2 3">IBRC-M 10912</strain>
    </source>
</reference>
<comment type="caution">
    <text evidence="2">The sequence shown here is derived from an EMBL/GenBank/DDBJ whole genome shotgun (WGS) entry which is preliminary data.</text>
</comment>
<accession>A0ABD5P5N7</accession>
<organism evidence="2 3">
    <name type="scientific">Natribaculum luteum</name>
    <dbReference type="NCBI Taxonomy" id="1586232"/>
    <lineage>
        <taxon>Archaea</taxon>
        <taxon>Methanobacteriati</taxon>
        <taxon>Methanobacteriota</taxon>
        <taxon>Stenosarchaea group</taxon>
        <taxon>Halobacteria</taxon>
        <taxon>Halobacteriales</taxon>
        <taxon>Natrialbaceae</taxon>
        <taxon>Natribaculum</taxon>
    </lineage>
</organism>
<sequence>MVGMTRSEDVVDEVVNEALALKDDDEDIAVFFNRHGRDELREAVEYAIEREDGSMNHRIMAREIDLSMVEAEVILQALTPVVRDVRGES</sequence>
<evidence type="ECO:0000313" key="3">
    <source>
        <dbReference type="Proteomes" id="UP001595821"/>
    </source>
</evidence>
<proteinExistence type="predicted"/>
<dbReference type="EMBL" id="JBHSDJ010000133">
    <property type="protein sequence ID" value="MFC4249634.1"/>
    <property type="molecule type" value="Genomic_DNA"/>
</dbReference>
<dbReference type="InterPro" id="IPR055860">
    <property type="entry name" value="DUF7437"/>
</dbReference>